<gene>
    <name evidence="3" type="ORF">G3576_04425</name>
</gene>
<dbReference type="InterPro" id="IPR037291">
    <property type="entry name" value="DUF4139"/>
</dbReference>
<comment type="caution">
    <text evidence="3">The sequence shown here is derived from an EMBL/GenBank/DDBJ whole genome shotgun (WGS) entry which is preliminary data.</text>
</comment>
<name>A0A6M1LGX5_9PROT</name>
<reference evidence="3 4" key="1">
    <citation type="submission" date="2020-03" db="EMBL/GenBank/DDBJ databases">
        <title>Roseomonas stagni sp. nov., isolated from pond water in Japan.</title>
        <authorList>
            <person name="Furuhata K."/>
            <person name="Miyamoto H."/>
            <person name="Goto K."/>
        </authorList>
    </citation>
    <scope>NUCLEOTIDE SEQUENCE [LARGE SCALE GENOMIC DNA]</scope>
    <source>
        <strain evidence="3 4">PeD5</strain>
    </source>
</reference>
<accession>A0A6M1LGX5</accession>
<feature type="domain" description="DUF4139" evidence="2">
    <location>
        <begin position="205"/>
        <end position="433"/>
    </location>
</feature>
<feature type="signal peptide" evidence="1">
    <location>
        <begin position="1"/>
        <end position="22"/>
    </location>
</feature>
<evidence type="ECO:0000313" key="3">
    <source>
        <dbReference type="EMBL" id="NGM19249.1"/>
    </source>
</evidence>
<evidence type="ECO:0000259" key="2">
    <source>
        <dbReference type="Pfam" id="PF13598"/>
    </source>
</evidence>
<organism evidence="3 4">
    <name type="scientific">Falsiroseomonas algicola</name>
    <dbReference type="NCBI Taxonomy" id="2716930"/>
    <lineage>
        <taxon>Bacteria</taxon>
        <taxon>Pseudomonadati</taxon>
        <taxon>Pseudomonadota</taxon>
        <taxon>Alphaproteobacteria</taxon>
        <taxon>Acetobacterales</taxon>
        <taxon>Roseomonadaceae</taxon>
        <taxon>Falsiroseomonas</taxon>
    </lineage>
</organism>
<evidence type="ECO:0000256" key="1">
    <source>
        <dbReference type="SAM" id="SignalP"/>
    </source>
</evidence>
<evidence type="ECO:0000313" key="4">
    <source>
        <dbReference type="Proteomes" id="UP000475385"/>
    </source>
</evidence>
<dbReference type="EMBL" id="JAAIKB010000001">
    <property type="protein sequence ID" value="NGM19249.1"/>
    <property type="molecule type" value="Genomic_DNA"/>
</dbReference>
<sequence length="685" mass="72652">MRKRLLLAPLLLAFPAAAPAWGQDLPVTAVTLSNAGLAQIERAGRLAPDAALSFRVPVEDVDDVLKSLLVRDPAGRVEGVRLPAQDLVTEAFRGLPLKAEDFANRTTLLRALRGQAVEAAGATGRLVDAEEVQAPNAPPALRLTLVTEQGLRSLTLPDGDGVRFADPDLAARLRRAAEALAAASTADSRQVEIRLAGATAPREVSLGYVAAAPLWKPSWRLVVPASTGEARLQGWAVVENRSGADWDRVRLALVSGNPAAFAQALYAPIRVERPDLPVRVAEGVSVRADTGATPPPPPIPAPMAAMPLPAPAPTARARGGVAQEQAVRFADSVAAVPAALPASAAGRVAFALPNPVTVRSGETANLPFLDAALPAERVWWVQDLSARNPLSALRLRNTSGHTLPDGLATLYGAEGPEAGAFLGDAEIRAVAPGETRLIGFARDRDLRMSSATAGGDRPIGVEFRRGVVVLRIMLRQEAALALDPANAANAGRGARMIVDLPRRPGFTPRFPVAAEGDFGLRHEVVLEGGPQTLRFAWEQETRRDLPVWDAGLGDPVLLRWRDIDVEQSLRRLPGGPATLENLRTVLERLPAEAPGRDRLAALADRLAELRGLLDTARNAIRGYRTAEAALARARSAAEDRTGAEREEARRSLNAASVAAERAGAAADAAWDGWARAAQEMLARME</sequence>
<dbReference type="AlphaFoldDB" id="A0A6M1LGX5"/>
<keyword evidence="4" id="KW-1185">Reference proteome</keyword>
<protein>
    <submittedName>
        <fullName evidence="3">DUF4139 domain-containing protein</fullName>
    </submittedName>
</protein>
<dbReference type="Pfam" id="PF13598">
    <property type="entry name" value="DUF4139"/>
    <property type="match status" value="1"/>
</dbReference>
<feature type="chain" id="PRO_5027095113" evidence="1">
    <location>
        <begin position="23"/>
        <end position="685"/>
    </location>
</feature>
<dbReference type="Proteomes" id="UP000475385">
    <property type="component" value="Unassembled WGS sequence"/>
</dbReference>
<proteinExistence type="predicted"/>
<dbReference type="RefSeq" id="WP_164693084.1">
    <property type="nucleotide sequence ID" value="NZ_JAAIKB010000001.1"/>
</dbReference>
<keyword evidence="1" id="KW-0732">Signal</keyword>